<dbReference type="AlphaFoldDB" id="A0A849VAQ2"/>
<organism evidence="1 2">
    <name type="scientific">Pseudoalteromonas caenipelagi</name>
    <dbReference type="NCBI Taxonomy" id="2726988"/>
    <lineage>
        <taxon>Bacteria</taxon>
        <taxon>Pseudomonadati</taxon>
        <taxon>Pseudomonadota</taxon>
        <taxon>Gammaproteobacteria</taxon>
        <taxon>Alteromonadales</taxon>
        <taxon>Pseudoalteromonadaceae</taxon>
        <taxon>Pseudoalteromonas</taxon>
    </lineage>
</organism>
<evidence type="ECO:0000313" key="1">
    <source>
        <dbReference type="EMBL" id="NOU50719.1"/>
    </source>
</evidence>
<comment type="caution">
    <text evidence="1">The sequence shown here is derived from an EMBL/GenBank/DDBJ whole genome shotgun (WGS) entry which is preliminary data.</text>
</comment>
<dbReference type="Pfam" id="PF05721">
    <property type="entry name" value="PhyH"/>
    <property type="match status" value="1"/>
</dbReference>
<dbReference type="PANTHER" id="PTHR31630:SF6">
    <property type="entry name" value="PHYTANOYL-COA DIOXYGENASE-RELATED"/>
    <property type="match status" value="1"/>
</dbReference>
<dbReference type="GO" id="GO:0016706">
    <property type="term" value="F:2-oxoglutarate-dependent dioxygenase activity"/>
    <property type="evidence" value="ECO:0007669"/>
    <property type="project" value="UniProtKB-ARBA"/>
</dbReference>
<sequence length="337" mass="38130">MKVCHSAQALSYGNGANLELLEAIWQRVTASIIGNQEQTGDFISDADKAVFDLIGLSWQHAISTLYQYAHSYKDFLKHILPYSNINELAMARATAYVSGHAQPQEALQLFEEIKGMDNVLDDFQMQQWRMDGYVVLERALDTQQCQAVIAAIADFLEIDIADPTQWYNSTNRNGIMVELTHHAALIAARNSKRIHKAFSQLWETDDLIVSADRCGFNPPHTELHPFSGPDLHWDVDFTKPLNFGTQGIVYLTDTEAQQGALTLVPGFHHQLQSRVDEFKHQQHEVDLHKLGSKPIPAKAGDMVIWHQFLPHGSRANLTDKPRIVQYINMYPFPKGIE</sequence>
<dbReference type="Gene3D" id="2.60.120.620">
    <property type="entry name" value="q2cbj1_9rhob like domain"/>
    <property type="match status" value="1"/>
</dbReference>
<accession>A0A849VAQ2</accession>
<dbReference type="EMBL" id="JABBPG010000003">
    <property type="protein sequence ID" value="NOU50719.1"/>
    <property type="molecule type" value="Genomic_DNA"/>
</dbReference>
<dbReference type="PANTHER" id="PTHR31630">
    <property type="entry name" value="PHYTANOYL-COA DIOXYGENASE-RELATED-RELATED"/>
    <property type="match status" value="1"/>
</dbReference>
<reference evidence="1 2" key="1">
    <citation type="submission" date="2020-04" db="EMBL/GenBank/DDBJ databases">
        <title>Pseudoalteromonas caenipelagi sp. nov., isolated from a tidal flat.</title>
        <authorList>
            <person name="Park S."/>
            <person name="Yoon J.-H."/>
        </authorList>
    </citation>
    <scope>NUCLEOTIDE SEQUENCE [LARGE SCALE GENOMIC DNA]</scope>
    <source>
        <strain evidence="1 2">JBTF-M23</strain>
    </source>
</reference>
<proteinExistence type="predicted"/>
<gene>
    <name evidence="1" type="ORF">HG263_09240</name>
</gene>
<evidence type="ECO:0000313" key="2">
    <source>
        <dbReference type="Proteomes" id="UP000586305"/>
    </source>
</evidence>
<dbReference type="InterPro" id="IPR008775">
    <property type="entry name" value="Phytyl_CoA_dOase-like"/>
</dbReference>
<dbReference type="SUPFAM" id="SSF51197">
    <property type="entry name" value="Clavaminate synthase-like"/>
    <property type="match status" value="1"/>
</dbReference>
<name>A0A849VAQ2_9GAMM</name>
<dbReference type="RefSeq" id="WP_171625798.1">
    <property type="nucleotide sequence ID" value="NZ_JABBPG010000003.1"/>
</dbReference>
<keyword evidence="1" id="KW-0223">Dioxygenase</keyword>
<protein>
    <submittedName>
        <fullName evidence="1">Phytanoyl-CoA dioxygenase family protein</fullName>
    </submittedName>
</protein>
<keyword evidence="1" id="KW-0560">Oxidoreductase</keyword>
<dbReference type="Proteomes" id="UP000586305">
    <property type="component" value="Unassembled WGS sequence"/>
</dbReference>
<keyword evidence="2" id="KW-1185">Reference proteome</keyword>